<evidence type="ECO:0000259" key="1">
    <source>
        <dbReference type="PROSITE" id="PS01124"/>
    </source>
</evidence>
<dbReference type="AlphaFoldDB" id="A0A1N7QV71"/>
<sequence>MHGNSLKQYKQENNYLTIGFSNGNSNLHTTGATGTLQTHIPQTLTSLALEAGYLVQPHFNKDFKHFTGQTPGESYVVAGADKQVRKEAVTENNLKLVSNVFLRAASIEKAVELAKDCPILAYGGSVEVKEIPAVAANVAR</sequence>
<dbReference type="GO" id="GO:0003700">
    <property type="term" value="F:DNA-binding transcription factor activity"/>
    <property type="evidence" value="ECO:0007669"/>
    <property type="project" value="InterPro"/>
</dbReference>
<gene>
    <name evidence="2" type="ORF">SAMN05421788_10742</name>
</gene>
<evidence type="ECO:0000313" key="2">
    <source>
        <dbReference type="EMBL" id="SIT26738.1"/>
    </source>
</evidence>
<dbReference type="RefSeq" id="WP_076380658.1">
    <property type="nucleotide sequence ID" value="NZ_AP017422.1"/>
</dbReference>
<dbReference type="InterPro" id="IPR018060">
    <property type="entry name" value="HTH_AraC"/>
</dbReference>
<accession>A0A1N7QV71</accession>
<organism evidence="2 3">
    <name type="scientific">Filimonas lacunae</name>
    <dbReference type="NCBI Taxonomy" id="477680"/>
    <lineage>
        <taxon>Bacteria</taxon>
        <taxon>Pseudomonadati</taxon>
        <taxon>Bacteroidota</taxon>
        <taxon>Chitinophagia</taxon>
        <taxon>Chitinophagales</taxon>
        <taxon>Chitinophagaceae</taxon>
        <taxon>Filimonas</taxon>
    </lineage>
</organism>
<dbReference type="STRING" id="477680.SAMN05421788_10742"/>
<dbReference type="GO" id="GO:0043565">
    <property type="term" value="F:sequence-specific DNA binding"/>
    <property type="evidence" value="ECO:0007669"/>
    <property type="project" value="InterPro"/>
</dbReference>
<dbReference type="PROSITE" id="PS01124">
    <property type="entry name" value="HTH_ARAC_FAMILY_2"/>
    <property type="match status" value="1"/>
</dbReference>
<name>A0A1N7QV71_9BACT</name>
<dbReference type="EMBL" id="FTOR01000007">
    <property type="protein sequence ID" value="SIT26738.1"/>
    <property type="molecule type" value="Genomic_DNA"/>
</dbReference>
<dbReference type="Gene3D" id="1.10.10.60">
    <property type="entry name" value="Homeodomain-like"/>
    <property type="match status" value="1"/>
</dbReference>
<keyword evidence="3" id="KW-1185">Reference proteome</keyword>
<reference evidence="3" key="1">
    <citation type="submission" date="2017-01" db="EMBL/GenBank/DDBJ databases">
        <authorList>
            <person name="Varghese N."/>
            <person name="Submissions S."/>
        </authorList>
    </citation>
    <scope>NUCLEOTIDE SEQUENCE [LARGE SCALE GENOMIC DNA]</scope>
    <source>
        <strain evidence="3">DSM 21054</strain>
    </source>
</reference>
<evidence type="ECO:0000313" key="3">
    <source>
        <dbReference type="Proteomes" id="UP000186917"/>
    </source>
</evidence>
<dbReference type="Proteomes" id="UP000186917">
    <property type="component" value="Unassembled WGS sequence"/>
</dbReference>
<protein>
    <recommendedName>
        <fullName evidence="1">HTH araC/xylS-type domain-containing protein</fullName>
    </recommendedName>
</protein>
<proteinExistence type="predicted"/>
<feature type="domain" description="HTH araC/xylS-type" evidence="1">
    <location>
        <begin position="43"/>
        <end position="77"/>
    </location>
</feature>